<feature type="region of interest" description="Disordered" evidence="2">
    <location>
        <begin position="1"/>
        <end position="38"/>
    </location>
</feature>
<keyword evidence="3" id="KW-1133">Transmembrane helix</keyword>
<dbReference type="PANTHER" id="PTHR21540:SF0">
    <property type="entry name" value="PHD FAMILY PROTEIN"/>
    <property type="match status" value="1"/>
</dbReference>
<feature type="transmembrane region" description="Helical" evidence="3">
    <location>
        <begin position="407"/>
        <end position="428"/>
    </location>
</feature>
<comment type="caution">
    <text evidence="6">The sequence shown here is derived from an EMBL/GenBank/DDBJ whole genome shotgun (WGS) entry which is preliminary data.</text>
</comment>
<evidence type="ECO:0000313" key="7">
    <source>
        <dbReference type="Proteomes" id="UP001451303"/>
    </source>
</evidence>
<keyword evidence="1" id="KW-0479">Metal-binding</keyword>
<evidence type="ECO:0000256" key="2">
    <source>
        <dbReference type="SAM" id="MobiDB-lite"/>
    </source>
</evidence>
<sequence length="465" mass="52448">MGTGNTAASSRKRKQVDDEPTTISDTKKGATSSKKSKKDELALVTDEKRLRRFRDKAPQAFAVIYERATTQRFFVLSRKRIPVWDSLEGFEEEVEIAGSTGNIYTVTIARQPTCTCPMGEKNEQCKHIIYVLARVLRAKYEYVYQLALLSCELENIFSNAPPIVEGDGGSFTTGEGGKRRKPIEGDCPICFNEMEIQKPEEIVWCRAACGQNVHKECFEMWAATKRKQAGGSKADVTCPYCRSVWEGDDDLIKMIKKGRPTSEGYVNVADQLGISQVRDTSTYYYGGSWSGYYDYGNRSRRICKYQHSSILSNTSPQHDIGETGSQGRTMFFPIRSFIRAVRLTMRAASVTFSFVISEITSVLHFACREDTAYHKAVDYVLQAFLNMDLDTFELTYVDTDANLDVGLGFYLLAFVTVAVFGGILFFLARWKFGDPGIQEELRGCPNLPSLFRGVHTRFLRRELIG</sequence>
<gene>
    <name evidence="6" type="ORF">QR685DRAFT_540543</name>
</gene>
<keyword evidence="7" id="KW-1185">Reference proteome</keyword>
<keyword evidence="3" id="KW-0472">Membrane</keyword>
<dbReference type="Pfam" id="PF13639">
    <property type="entry name" value="zf-RING_2"/>
    <property type="match status" value="1"/>
</dbReference>
<dbReference type="Gene3D" id="3.30.40.10">
    <property type="entry name" value="Zinc/RING finger domain, C3HC4 (zinc finger)"/>
    <property type="match status" value="1"/>
</dbReference>
<keyword evidence="1" id="KW-0863">Zinc-finger</keyword>
<reference evidence="6 7" key="1">
    <citation type="submission" date="2023-09" db="EMBL/GenBank/DDBJ databases">
        <title>Multi-omics analysis of a traditional fermented food reveals byproduct-associated fungal strains for waste-to-food upcycling.</title>
        <authorList>
            <consortium name="Lawrence Berkeley National Laboratory"/>
            <person name="Rekdal V.M."/>
            <person name="Villalobos-Escobedo J.M."/>
            <person name="Rodriguez-Valeron N."/>
            <person name="Garcia M.O."/>
            <person name="Vasquez D.P."/>
            <person name="Damayanti I."/>
            <person name="Sorensen P.M."/>
            <person name="Baidoo E.E."/>
            <person name="De Carvalho A.C."/>
            <person name="Riley R."/>
            <person name="Lipzen A."/>
            <person name="He G."/>
            <person name="Yan M."/>
            <person name="Haridas S."/>
            <person name="Daum C."/>
            <person name="Yoshinaga Y."/>
            <person name="Ng V."/>
            <person name="Grigoriev I.V."/>
            <person name="Munk R."/>
            <person name="Nuraida L."/>
            <person name="Wijaya C.H."/>
            <person name="Morales P.-C."/>
            <person name="Keasling J.D."/>
        </authorList>
    </citation>
    <scope>NUCLEOTIDE SEQUENCE [LARGE SCALE GENOMIC DNA]</scope>
    <source>
        <strain evidence="6 7">FGSC 2613</strain>
    </source>
</reference>
<evidence type="ECO:0000259" key="5">
    <source>
        <dbReference type="PROSITE" id="PS50966"/>
    </source>
</evidence>
<dbReference type="PROSITE" id="PS50089">
    <property type="entry name" value="ZF_RING_2"/>
    <property type="match status" value="1"/>
</dbReference>
<evidence type="ECO:0000313" key="6">
    <source>
        <dbReference type="EMBL" id="KAL0475167.1"/>
    </source>
</evidence>
<keyword evidence="3" id="KW-0812">Transmembrane</keyword>
<dbReference type="PROSITE" id="PS50966">
    <property type="entry name" value="ZF_SWIM"/>
    <property type="match status" value="1"/>
</dbReference>
<evidence type="ECO:0000259" key="4">
    <source>
        <dbReference type="PROSITE" id="PS50089"/>
    </source>
</evidence>
<dbReference type="Pfam" id="PF04434">
    <property type="entry name" value="SWIM"/>
    <property type="match status" value="1"/>
</dbReference>
<feature type="domain" description="RING-type" evidence="4">
    <location>
        <begin position="187"/>
        <end position="242"/>
    </location>
</feature>
<name>A0ABR3DS36_NEUIN</name>
<proteinExistence type="predicted"/>
<evidence type="ECO:0000256" key="1">
    <source>
        <dbReference type="PROSITE-ProRule" id="PRU00175"/>
    </source>
</evidence>
<dbReference type="CDD" id="cd16494">
    <property type="entry name" value="RING-CH-C4HC3_ZSWM2"/>
    <property type="match status" value="1"/>
</dbReference>
<dbReference type="InterPro" id="IPR013083">
    <property type="entry name" value="Znf_RING/FYVE/PHD"/>
</dbReference>
<dbReference type="SUPFAM" id="SSF57850">
    <property type="entry name" value="RING/U-box"/>
    <property type="match status" value="1"/>
</dbReference>
<dbReference type="Proteomes" id="UP001451303">
    <property type="component" value="Unassembled WGS sequence"/>
</dbReference>
<dbReference type="EMBL" id="JAVLET010000001">
    <property type="protein sequence ID" value="KAL0475167.1"/>
    <property type="molecule type" value="Genomic_DNA"/>
</dbReference>
<dbReference type="InterPro" id="IPR039903">
    <property type="entry name" value="Zswim2"/>
</dbReference>
<dbReference type="PANTHER" id="PTHR21540">
    <property type="entry name" value="RING FINGER AND SWIM DOMAIN-CONTAINING PROTEIN 2"/>
    <property type="match status" value="1"/>
</dbReference>
<organism evidence="6 7">
    <name type="scientific">Neurospora intermedia</name>
    <dbReference type="NCBI Taxonomy" id="5142"/>
    <lineage>
        <taxon>Eukaryota</taxon>
        <taxon>Fungi</taxon>
        <taxon>Dikarya</taxon>
        <taxon>Ascomycota</taxon>
        <taxon>Pezizomycotina</taxon>
        <taxon>Sordariomycetes</taxon>
        <taxon>Sordariomycetidae</taxon>
        <taxon>Sordariales</taxon>
        <taxon>Sordariaceae</taxon>
        <taxon>Neurospora</taxon>
    </lineage>
</organism>
<dbReference type="InterPro" id="IPR001841">
    <property type="entry name" value="Znf_RING"/>
</dbReference>
<protein>
    <recommendedName>
        <fullName evidence="8">RING-type domain-containing protein</fullName>
    </recommendedName>
</protein>
<evidence type="ECO:0008006" key="8">
    <source>
        <dbReference type="Google" id="ProtNLM"/>
    </source>
</evidence>
<accession>A0ABR3DS36</accession>
<evidence type="ECO:0000256" key="3">
    <source>
        <dbReference type="SAM" id="Phobius"/>
    </source>
</evidence>
<dbReference type="InterPro" id="IPR007527">
    <property type="entry name" value="Znf_SWIM"/>
</dbReference>
<keyword evidence="1" id="KW-0862">Zinc</keyword>
<feature type="domain" description="SWIM-type" evidence="5">
    <location>
        <begin position="104"/>
        <end position="136"/>
    </location>
</feature>